<dbReference type="Proteomes" id="UP000176951">
    <property type="component" value="Unassembled WGS sequence"/>
</dbReference>
<protein>
    <submittedName>
        <fullName evidence="1">Uncharacterized protein</fullName>
    </submittedName>
</protein>
<organism evidence="1 2">
    <name type="scientific">Candidatus Terrybacteria bacterium RIFCSPLOWO2_01_FULL_40_23</name>
    <dbReference type="NCBI Taxonomy" id="1802366"/>
    <lineage>
        <taxon>Bacteria</taxon>
        <taxon>Candidatus Terryibacteriota</taxon>
    </lineage>
</organism>
<dbReference type="AlphaFoldDB" id="A0A1G2PV47"/>
<evidence type="ECO:0000313" key="2">
    <source>
        <dbReference type="Proteomes" id="UP000176951"/>
    </source>
</evidence>
<proteinExistence type="predicted"/>
<gene>
    <name evidence="1" type="ORF">A3A97_04765</name>
</gene>
<dbReference type="EMBL" id="MHSW01000012">
    <property type="protein sequence ID" value="OHA52190.1"/>
    <property type="molecule type" value="Genomic_DNA"/>
</dbReference>
<name>A0A1G2PV47_9BACT</name>
<evidence type="ECO:0000313" key="1">
    <source>
        <dbReference type="EMBL" id="OHA52190.1"/>
    </source>
</evidence>
<sequence>MSKNPKTNSAAVFSAASDLPAEERQVIIWCSVENEIPVLSALEEYGFKQELPTQQPAEDSARGTVIGIRGKILDIFLIKLQQNGGVAAVEILK</sequence>
<reference evidence="1 2" key="1">
    <citation type="journal article" date="2016" name="Nat. Commun.">
        <title>Thousands of microbial genomes shed light on interconnected biogeochemical processes in an aquifer system.</title>
        <authorList>
            <person name="Anantharaman K."/>
            <person name="Brown C.T."/>
            <person name="Hug L.A."/>
            <person name="Sharon I."/>
            <person name="Castelle C.J."/>
            <person name="Probst A.J."/>
            <person name="Thomas B.C."/>
            <person name="Singh A."/>
            <person name="Wilkins M.J."/>
            <person name="Karaoz U."/>
            <person name="Brodie E.L."/>
            <person name="Williams K.H."/>
            <person name="Hubbard S.S."/>
            <person name="Banfield J.F."/>
        </authorList>
    </citation>
    <scope>NUCLEOTIDE SEQUENCE [LARGE SCALE GENOMIC DNA]</scope>
</reference>
<accession>A0A1G2PV47</accession>
<comment type="caution">
    <text evidence="1">The sequence shown here is derived from an EMBL/GenBank/DDBJ whole genome shotgun (WGS) entry which is preliminary data.</text>
</comment>